<dbReference type="AlphaFoldDB" id="A0A1I2JW35"/>
<dbReference type="GO" id="GO:0046872">
    <property type="term" value="F:metal ion binding"/>
    <property type="evidence" value="ECO:0007669"/>
    <property type="project" value="UniProtKB-KW"/>
</dbReference>
<dbReference type="SFLD" id="SFLDG01072">
    <property type="entry name" value="dehydrogenase_like"/>
    <property type="match status" value="1"/>
</dbReference>
<feature type="domain" description="Radical SAM core" evidence="5">
    <location>
        <begin position="12"/>
        <end position="252"/>
    </location>
</feature>
<protein>
    <recommendedName>
        <fullName evidence="5">Radical SAM core domain-containing protein</fullName>
    </recommendedName>
</protein>
<dbReference type="PROSITE" id="PS51918">
    <property type="entry name" value="RADICAL_SAM"/>
    <property type="match status" value="1"/>
</dbReference>
<dbReference type="InterPro" id="IPR026335">
    <property type="entry name" value="rSAM_SPASM_FxsB"/>
</dbReference>
<evidence type="ECO:0000256" key="2">
    <source>
        <dbReference type="ARBA" id="ARBA00022723"/>
    </source>
</evidence>
<dbReference type="STRING" id="35752.SAMN05421541_1144"/>
<evidence type="ECO:0000256" key="4">
    <source>
        <dbReference type="ARBA" id="ARBA00023014"/>
    </source>
</evidence>
<reference evidence="6 7" key="1">
    <citation type="submission" date="2016-10" db="EMBL/GenBank/DDBJ databases">
        <authorList>
            <person name="de Groot N.N."/>
        </authorList>
    </citation>
    <scope>NUCLEOTIDE SEQUENCE [LARGE SCALE GENOMIC DNA]</scope>
    <source>
        <strain evidence="6 7">DSM 43019</strain>
    </source>
</reference>
<keyword evidence="2" id="KW-0479">Metal-binding</keyword>
<dbReference type="PANTHER" id="PTHR43273:SF8">
    <property type="entry name" value="RADICAL SAM DOMAIN PROTEIN"/>
    <property type="match status" value="1"/>
</dbReference>
<dbReference type="InterPro" id="IPR023867">
    <property type="entry name" value="Sulphatase_maturase_rSAM"/>
</dbReference>
<dbReference type="InterPro" id="IPR007197">
    <property type="entry name" value="rSAM"/>
</dbReference>
<dbReference type="SFLD" id="SFLDS00029">
    <property type="entry name" value="Radical_SAM"/>
    <property type="match status" value="1"/>
</dbReference>
<accession>A0A1I2JW35</accession>
<proteinExistence type="predicted"/>
<organism evidence="6 7">
    <name type="scientific">Actinoplanes philippinensis</name>
    <dbReference type="NCBI Taxonomy" id="35752"/>
    <lineage>
        <taxon>Bacteria</taxon>
        <taxon>Bacillati</taxon>
        <taxon>Actinomycetota</taxon>
        <taxon>Actinomycetes</taxon>
        <taxon>Micromonosporales</taxon>
        <taxon>Micromonosporaceae</taxon>
        <taxon>Actinoplanes</taxon>
    </lineage>
</organism>
<dbReference type="CDD" id="cd01335">
    <property type="entry name" value="Radical_SAM"/>
    <property type="match status" value="1"/>
</dbReference>
<dbReference type="OrthoDB" id="9782387at2"/>
<dbReference type="InterPro" id="IPR013785">
    <property type="entry name" value="Aldolase_TIM"/>
</dbReference>
<dbReference type="RefSeq" id="WP_093619996.1">
    <property type="nucleotide sequence ID" value="NZ_BOMT01000082.1"/>
</dbReference>
<dbReference type="SFLD" id="SFLDG01067">
    <property type="entry name" value="SPASM/twitch_domain_containing"/>
    <property type="match status" value="1"/>
</dbReference>
<dbReference type="PANTHER" id="PTHR43273">
    <property type="entry name" value="ANAEROBIC SULFATASE-MATURATING ENZYME HOMOLOG ASLB-RELATED"/>
    <property type="match status" value="1"/>
</dbReference>
<evidence type="ECO:0000256" key="1">
    <source>
        <dbReference type="ARBA" id="ARBA00022691"/>
    </source>
</evidence>
<dbReference type="Pfam" id="PF04055">
    <property type="entry name" value="Radical_SAM"/>
    <property type="match status" value="1"/>
</dbReference>
<keyword evidence="3" id="KW-0408">Iron</keyword>
<evidence type="ECO:0000256" key="3">
    <source>
        <dbReference type="ARBA" id="ARBA00023004"/>
    </source>
</evidence>
<dbReference type="NCBIfam" id="TIGR04267">
    <property type="entry name" value="mod_HExxH"/>
    <property type="match status" value="1"/>
</dbReference>
<keyword evidence="4" id="KW-0411">Iron-sulfur</keyword>
<keyword evidence="1" id="KW-0949">S-adenosyl-L-methionine</keyword>
<evidence type="ECO:0000313" key="7">
    <source>
        <dbReference type="Proteomes" id="UP000199645"/>
    </source>
</evidence>
<evidence type="ECO:0000259" key="5">
    <source>
        <dbReference type="PROSITE" id="PS51918"/>
    </source>
</evidence>
<name>A0A1I2JW35_9ACTN</name>
<keyword evidence="7" id="KW-1185">Reference proteome</keyword>
<dbReference type="EMBL" id="FONV01000014">
    <property type="protein sequence ID" value="SFF58080.1"/>
    <property type="molecule type" value="Genomic_DNA"/>
</dbReference>
<gene>
    <name evidence="6" type="ORF">SAMN05421541_1144</name>
</gene>
<evidence type="ECO:0000313" key="6">
    <source>
        <dbReference type="EMBL" id="SFF58080.1"/>
    </source>
</evidence>
<dbReference type="Proteomes" id="UP000199645">
    <property type="component" value="Unassembled WGS sequence"/>
</dbReference>
<sequence length="769" mass="83657">MPGRAGGESGGPHPLSQFVLKVHSRCDLSCDHCYVYEHADQSWRSKPKVMSPEVAGAAARRIAEHAETWSLPRVRVVLHGGEPLLLGPARLDELITRVRAPIEAVTRLSLMMQTNGVRFSTEVGDVLKRHGVRVGVSLDGDRPANDRHRRFANGASSFDQVRAALALLRRPEYRELYAGILCTIDVRNPPEQVYEALLAERPPRIDFLLPHATWDEPPYRPGDRHTPYADWLSVIHRRWLADDRPMRIRLFEGLHSTARGGPSGSEQLGADAVDLAVIESDGSYEQADSMKTAYDGAPATGLSVLTHTVDDLSRLQPIAVRQNGIRNLCDVCRSCPVATQCAGGLYAHRYRTGHGFANPSVYCPDLRVLVERTNEESSMYDAGKPQETGTAEVIAQLASGFGDEATIGWLAEQQRSVTRALLSATIDQHGGTAGWEVLAEVEAEDPEAVSRVLAHPYVRAWAVGMLRTEDPSGMPYLGGLAAAAGVHADVRVETEVRIDRGVVTLPTIGTLYWPGEVTAGARITVDRGKLWLTGPDDRTITVDLAQPGGSATWQPARRITVDGWSVRIEDGDPARDCHGWTPAGRLDDVAAARWRDALAGAWRLIVADLPGYAPALRAGLQVIMPLEADPAGRQRAATAMDAFGSMAAAPVGPAELAVLLVHEFQHAKLGALLDLYDLHDRNSDVRIMVGWKPEPRPVEAALQGVYAHAAVTDVWRTRLGSDPRAAELYPMYRRWTTDAITALRSSGALTPLGADFVDRMAAAVAAWDA</sequence>
<dbReference type="SUPFAM" id="SSF102114">
    <property type="entry name" value="Radical SAM enzymes"/>
    <property type="match status" value="1"/>
</dbReference>
<dbReference type="SFLD" id="SFLDG01386">
    <property type="entry name" value="main_SPASM_domain-containing"/>
    <property type="match status" value="1"/>
</dbReference>
<dbReference type="GO" id="GO:0051536">
    <property type="term" value="F:iron-sulfur cluster binding"/>
    <property type="evidence" value="ECO:0007669"/>
    <property type="project" value="UniProtKB-KW"/>
</dbReference>
<dbReference type="InterPro" id="IPR026337">
    <property type="entry name" value="AKG_HExxH"/>
</dbReference>
<dbReference type="GO" id="GO:0016491">
    <property type="term" value="F:oxidoreductase activity"/>
    <property type="evidence" value="ECO:0007669"/>
    <property type="project" value="InterPro"/>
</dbReference>
<dbReference type="Gene3D" id="3.20.20.70">
    <property type="entry name" value="Aldolase class I"/>
    <property type="match status" value="1"/>
</dbReference>
<dbReference type="NCBIfam" id="TIGR04269">
    <property type="entry name" value="SAM_SPASM_FxsB"/>
    <property type="match status" value="1"/>
</dbReference>
<dbReference type="InterPro" id="IPR058240">
    <property type="entry name" value="rSAM_sf"/>
</dbReference>